<comment type="similarity">
    <text evidence="5">Belongs to the methyltransferase superfamily.</text>
</comment>
<reference evidence="6 8" key="1">
    <citation type="submission" date="2017-02" db="EMBL/GenBank/DDBJ databases">
        <title>Draft genome sequence of Moraxella caviae CCUG 355 type strain.</title>
        <authorList>
            <person name="Engstrom-Jakobsson H."/>
            <person name="Salva-Serra F."/>
            <person name="Thorell K."/>
            <person name="Gonzales-Siles L."/>
            <person name="Karlsson R."/>
            <person name="Boulund F."/>
            <person name="Engstrand L."/>
            <person name="Moore E."/>
        </authorList>
    </citation>
    <scope>NUCLEOTIDE SEQUENCE [LARGE SCALE GENOMIC DNA]</scope>
    <source>
        <strain evidence="6 8">CCUG 355</strain>
    </source>
</reference>
<accession>A0A1T0A708</accession>
<evidence type="ECO:0000256" key="2">
    <source>
        <dbReference type="ARBA" id="ARBA00022679"/>
    </source>
</evidence>
<reference evidence="7 9" key="2">
    <citation type="submission" date="2018-06" db="EMBL/GenBank/DDBJ databases">
        <authorList>
            <consortium name="Pathogen Informatics"/>
            <person name="Doyle S."/>
        </authorList>
    </citation>
    <scope>NUCLEOTIDE SEQUENCE [LARGE SCALE GENOMIC DNA]</scope>
    <source>
        <strain evidence="7 9">NCTC10293</strain>
    </source>
</reference>
<organism evidence="6 8">
    <name type="scientific">Moraxella caviae</name>
    <dbReference type="NCBI Taxonomy" id="34060"/>
    <lineage>
        <taxon>Bacteria</taxon>
        <taxon>Pseudomonadati</taxon>
        <taxon>Pseudomonadota</taxon>
        <taxon>Gammaproteobacteria</taxon>
        <taxon>Moraxellales</taxon>
        <taxon>Moraxellaceae</taxon>
        <taxon>Moraxella</taxon>
    </lineage>
</organism>
<comment type="function">
    <text evidence="5">Converts the free carboxyl group of a malonyl-thioester to its methyl ester by transfer of a methyl group from S-adenosyl-L-methionine (SAM). It allows to synthesize pimeloyl-ACP via the fatty acid synthetic pathway.</text>
</comment>
<dbReference type="NCBIfam" id="TIGR02072">
    <property type="entry name" value="BioC"/>
    <property type="match status" value="1"/>
</dbReference>
<dbReference type="GO" id="GO:0032259">
    <property type="term" value="P:methylation"/>
    <property type="evidence" value="ECO:0007669"/>
    <property type="project" value="UniProtKB-KW"/>
</dbReference>
<dbReference type="CDD" id="cd02440">
    <property type="entry name" value="AdoMet_MTases"/>
    <property type="match status" value="1"/>
</dbReference>
<dbReference type="EMBL" id="UGQE01000004">
    <property type="protein sequence ID" value="STZ13972.1"/>
    <property type="molecule type" value="Genomic_DNA"/>
</dbReference>
<keyword evidence="3 5" id="KW-0949">S-adenosyl-L-methionine</keyword>
<evidence type="ECO:0000256" key="1">
    <source>
        <dbReference type="ARBA" id="ARBA00022603"/>
    </source>
</evidence>
<evidence type="ECO:0000313" key="8">
    <source>
        <dbReference type="Proteomes" id="UP000190435"/>
    </source>
</evidence>
<dbReference type="PANTHER" id="PTHR13090">
    <property type="entry name" value="ARGININE-HYDROXYLASE NDUFAF5, MITOCHONDRIAL"/>
    <property type="match status" value="1"/>
</dbReference>
<dbReference type="RefSeq" id="WP_078276076.1">
    <property type="nucleotide sequence ID" value="NZ_CAACXO010000034.1"/>
</dbReference>
<dbReference type="GO" id="GO:0010340">
    <property type="term" value="F:carboxyl-O-methyltransferase activity"/>
    <property type="evidence" value="ECO:0007669"/>
    <property type="project" value="UniProtKB-UniRule"/>
</dbReference>
<evidence type="ECO:0000256" key="3">
    <source>
        <dbReference type="ARBA" id="ARBA00022691"/>
    </source>
</evidence>
<dbReference type="OrthoDB" id="9760689at2"/>
<keyword evidence="2 5" id="KW-0808">Transferase</keyword>
<evidence type="ECO:0000256" key="5">
    <source>
        <dbReference type="HAMAP-Rule" id="MF_00835"/>
    </source>
</evidence>
<proteinExistence type="inferred from homology"/>
<dbReference type="Proteomes" id="UP000255279">
    <property type="component" value="Unassembled WGS sequence"/>
</dbReference>
<protein>
    <recommendedName>
        <fullName evidence="5">Malonyl-[acyl-carrier protein] O-methyltransferase</fullName>
        <shortName evidence="5">Malonyl-ACP O-methyltransferase</shortName>
        <ecNumber evidence="5">2.1.1.197</ecNumber>
    </recommendedName>
    <alternativeName>
        <fullName evidence="5">Biotin synthesis protein BioC</fullName>
    </alternativeName>
</protein>
<comment type="catalytic activity">
    <reaction evidence="5">
        <text>malonyl-[ACP] + S-adenosyl-L-methionine = malonyl-[ACP] methyl ester + S-adenosyl-L-homocysteine</text>
        <dbReference type="Rhea" id="RHEA:17105"/>
        <dbReference type="Rhea" id="RHEA-COMP:9623"/>
        <dbReference type="Rhea" id="RHEA-COMP:9954"/>
        <dbReference type="ChEBI" id="CHEBI:57856"/>
        <dbReference type="ChEBI" id="CHEBI:59789"/>
        <dbReference type="ChEBI" id="CHEBI:78449"/>
        <dbReference type="ChEBI" id="CHEBI:78845"/>
        <dbReference type="EC" id="2.1.1.197"/>
    </reaction>
</comment>
<sequence>MTSPNAAIARRFAKARHTYDAAAHVQKVIVRTLMSYAAPHLPTAAKRTLEIGCGTGELSRALLEKVRIDVLILNDLYPEIRQNPANPHGETQYLIGDIEQLPLPDSLDLVVSSSCLQWLKDLPALLERAHGALQDDGVFVFSSFSTENLHQIKHLTNQGLDYYSLKDYENLLTAAGFQILHLSEQQYELNFDSPKAVLKHLQNTGVTATSADFRWTKSTLTQFMQDYQRKFAWQDDAGKWHYPLTYHAVYGVVGKA</sequence>
<dbReference type="InterPro" id="IPR011814">
    <property type="entry name" value="BioC"/>
</dbReference>
<dbReference type="EMBL" id="MUXU01000022">
    <property type="protein sequence ID" value="OOR91359.1"/>
    <property type="molecule type" value="Genomic_DNA"/>
</dbReference>
<dbReference type="PANTHER" id="PTHR13090:SF1">
    <property type="entry name" value="ARGININE-HYDROXYLASE NDUFAF5, MITOCHONDRIAL"/>
    <property type="match status" value="1"/>
</dbReference>
<evidence type="ECO:0000313" key="7">
    <source>
        <dbReference type="EMBL" id="STZ13972.1"/>
    </source>
</evidence>
<gene>
    <name evidence="5 7" type="primary">bioC</name>
    <name evidence="6" type="ORF">B0181_03390</name>
    <name evidence="7" type="ORF">NCTC10293_01552</name>
</gene>
<comment type="pathway">
    <text evidence="5">Cofactor biosynthesis; biotin biosynthesis.</text>
</comment>
<dbReference type="HAMAP" id="MF_00835">
    <property type="entry name" value="BioC"/>
    <property type="match status" value="1"/>
</dbReference>
<dbReference type="STRING" id="34060.B0181_03390"/>
<keyword evidence="1 5" id="KW-0489">Methyltransferase</keyword>
<dbReference type="GO" id="GO:0009102">
    <property type="term" value="P:biotin biosynthetic process"/>
    <property type="evidence" value="ECO:0007669"/>
    <property type="project" value="UniProtKB-UniRule"/>
</dbReference>
<dbReference type="AlphaFoldDB" id="A0A1T0A708"/>
<dbReference type="EC" id="2.1.1.197" evidence="5"/>
<evidence type="ECO:0000256" key="4">
    <source>
        <dbReference type="ARBA" id="ARBA00022756"/>
    </source>
</evidence>
<evidence type="ECO:0000313" key="9">
    <source>
        <dbReference type="Proteomes" id="UP000255279"/>
    </source>
</evidence>
<evidence type="ECO:0000313" key="6">
    <source>
        <dbReference type="EMBL" id="OOR91359.1"/>
    </source>
</evidence>
<dbReference type="Gene3D" id="3.40.50.150">
    <property type="entry name" value="Vaccinia Virus protein VP39"/>
    <property type="match status" value="1"/>
</dbReference>
<keyword evidence="8" id="KW-1185">Reference proteome</keyword>
<name>A0A1T0A708_9GAMM</name>
<dbReference type="InterPro" id="IPR050602">
    <property type="entry name" value="Malonyl-ACP_OMT"/>
</dbReference>
<dbReference type="UniPathway" id="UPA00078"/>
<dbReference type="GO" id="GO:0102130">
    <property type="term" value="F:malonyl-CoA methyltransferase activity"/>
    <property type="evidence" value="ECO:0007669"/>
    <property type="project" value="UniProtKB-EC"/>
</dbReference>
<dbReference type="Proteomes" id="UP000190435">
    <property type="component" value="Unassembled WGS sequence"/>
</dbReference>
<dbReference type="Pfam" id="PF13489">
    <property type="entry name" value="Methyltransf_23"/>
    <property type="match status" value="1"/>
</dbReference>
<keyword evidence="4 5" id="KW-0093">Biotin biosynthesis</keyword>
<dbReference type="InterPro" id="IPR029063">
    <property type="entry name" value="SAM-dependent_MTases_sf"/>
</dbReference>
<dbReference type="SUPFAM" id="SSF53335">
    <property type="entry name" value="S-adenosyl-L-methionine-dependent methyltransferases"/>
    <property type="match status" value="1"/>
</dbReference>